<comment type="subcellular location">
    <subcellularLocation>
        <location evidence="1">Cell envelope</location>
    </subcellularLocation>
</comment>
<dbReference type="PANTHER" id="PTHR30600">
    <property type="entry name" value="CYTOCHROME C PEROXIDASE-RELATED"/>
    <property type="match status" value="1"/>
</dbReference>
<evidence type="ECO:0000259" key="8">
    <source>
        <dbReference type="PROSITE" id="PS51007"/>
    </source>
</evidence>
<evidence type="ECO:0000256" key="7">
    <source>
        <dbReference type="PROSITE-ProRule" id="PRU00433"/>
    </source>
</evidence>
<sequence>MSGRSPSGRRITLFAVVPVLAIAMVLISAFQVWASEDDDLVFLGKSIFFDTNLSKPPGQACASCHDPAAGFADPDSDLPVSQGALPFAVKSRNAQSVGYAAFSPALYYDPTPRPGIMEGMYVGGLFWDGRADTLEEQAQMPLLDPLEMHNRNKRQVVMAVLRSDYAPLFIEVFGWKSLRSMDEAFESVAEAIAAYERSEEVSPFTSKFDYWQDGETELTEAELRGYDLFTGKAKCKNCHSLDGGPDGRPLFTNFGHQNLGTPKNPDNPFYLLPPPFNPEGDDYVDLGLGAVLNDPMENGKFKIPSLRNVAMTPPYEHNGVFETLHEVVQFNNTRDVADWPPPEVPENVHRHDPPMPGTFGRLGLTDEEVDDIVAFLETLTDGYQP</sequence>
<dbReference type="InterPro" id="IPR009056">
    <property type="entry name" value="Cyt_c-like_dom"/>
</dbReference>
<gene>
    <name evidence="9" type="ORF">C4520_16540</name>
</gene>
<keyword evidence="3 7" id="KW-0479">Metal-binding</keyword>
<dbReference type="EMBL" id="QZKU01000115">
    <property type="protein sequence ID" value="RJP17374.1"/>
    <property type="molecule type" value="Genomic_DNA"/>
</dbReference>
<dbReference type="PANTHER" id="PTHR30600:SF10">
    <property type="entry name" value="BLL6722 PROTEIN"/>
    <property type="match status" value="1"/>
</dbReference>
<comment type="caution">
    <text evidence="9">The sequence shown here is derived from an EMBL/GenBank/DDBJ whole genome shotgun (WGS) entry which is preliminary data.</text>
</comment>
<keyword evidence="5" id="KW-0560">Oxidoreductase</keyword>
<evidence type="ECO:0000256" key="5">
    <source>
        <dbReference type="ARBA" id="ARBA00023002"/>
    </source>
</evidence>
<dbReference type="AlphaFoldDB" id="A0A3A4NNP6"/>
<evidence type="ECO:0000256" key="4">
    <source>
        <dbReference type="ARBA" id="ARBA00022729"/>
    </source>
</evidence>
<keyword evidence="2 7" id="KW-0349">Heme</keyword>
<dbReference type="Proteomes" id="UP000265882">
    <property type="component" value="Unassembled WGS sequence"/>
</dbReference>
<keyword evidence="6 7" id="KW-0408">Iron</keyword>
<evidence type="ECO:0000313" key="9">
    <source>
        <dbReference type="EMBL" id="RJP17374.1"/>
    </source>
</evidence>
<dbReference type="GO" id="GO:0046872">
    <property type="term" value="F:metal ion binding"/>
    <property type="evidence" value="ECO:0007669"/>
    <property type="project" value="UniProtKB-KW"/>
</dbReference>
<dbReference type="InterPro" id="IPR004852">
    <property type="entry name" value="Di-haem_cyt_c_peroxidsae"/>
</dbReference>
<keyword evidence="9" id="KW-0575">Peroxidase</keyword>
<evidence type="ECO:0000313" key="10">
    <source>
        <dbReference type="Proteomes" id="UP000265882"/>
    </source>
</evidence>
<evidence type="ECO:0000256" key="2">
    <source>
        <dbReference type="ARBA" id="ARBA00022617"/>
    </source>
</evidence>
<evidence type="ECO:0000256" key="6">
    <source>
        <dbReference type="ARBA" id="ARBA00023004"/>
    </source>
</evidence>
<protein>
    <submittedName>
        <fullName evidence="9">Cytochrome-c peroxidase</fullName>
    </submittedName>
</protein>
<name>A0A3A4NNP6_ABYX5</name>
<dbReference type="GO" id="GO:0030313">
    <property type="term" value="C:cell envelope"/>
    <property type="evidence" value="ECO:0007669"/>
    <property type="project" value="UniProtKB-SubCell"/>
</dbReference>
<feature type="domain" description="Cytochrome c" evidence="8">
    <location>
        <begin position="220"/>
        <end position="380"/>
    </location>
</feature>
<dbReference type="GO" id="GO:0020037">
    <property type="term" value="F:heme binding"/>
    <property type="evidence" value="ECO:0007669"/>
    <property type="project" value="InterPro"/>
</dbReference>
<dbReference type="InterPro" id="IPR036909">
    <property type="entry name" value="Cyt_c-like_dom_sf"/>
</dbReference>
<dbReference type="Gene3D" id="1.10.760.10">
    <property type="entry name" value="Cytochrome c-like domain"/>
    <property type="match status" value="2"/>
</dbReference>
<dbReference type="GO" id="GO:0004130">
    <property type="term" value="F:cytochrome-c peroxidase activity"/>
    <property type="evidence" value="ECO:0007669"/>
    <property type="project" value="TreeGrafter"/>
</dbReference>
<keyword evidence="4" id="KW-0732">Signal</keyword>
<dbReference type="PROSITE" id="PS51007">
    <property type="entry name" value="CYTC"/>
    <property type="match status" value="1"/>
</dbReference>
<dbReference type="GO" id="GO:0009055">
    <property type="term" value="F:electron transfer activity"/>
    <property type="evidence" value="ECO:0007669"/>
    <property type="project" value="InterPro"/>
</dbReference>
<accession>A0A3A4NNP6</accession>
<dbReference type="SUPFAM" id="SSF46626">
    <property type="entry name" value="Cytochrome c"/>
    <property type="match status" value="2"/>
</dbReference>
<proteinExistence type="predicted"/>
<evidence type="ECO:0000256" key="1">
    <source>
        <dbReference type="ARBA" id="ARBA00004196"/>
    </source>
</evidence>
<organism evidence="9 10">
    <name type="scientific">Abyssobacteria bacterium (strain SURF_5)</name>
    <dbReference type="NCBI Taxonomy" id="2093360"/>
    <lineage>
        <taxon>Bacteria</taxon>
        <taxon>Pseudomonadati</taxon>
        <taxon>Candidatus Hydrogenedentota</taxon>
        <taxon>Candidatus Abyssobacteria</taxon>
    </lineage>
</organism>
<reference evidence="9 10" key="1">
    <citation type="journal article" date="2017" name="ISME J.">
        <title>Energy and carbon metabolisms in a deep terrestrial subsurface fluid microbial community.</title>
        <authorList>
            <person name="Momper L."/>
            <person name="Jungbluth S.P."/>
            <person name="Lee M.D."/>
            <person name="Amend J.P."/>
        </authorList>
    </citation>
    <scope>NUCLEOTIDE SEQUENCE [LARGE SCALE GENOMIC DNA]</scope>
    <source>
        <strain evidence="9">SURF_5</strain>
    </source>
</reference>
<dbReference type="InterPro" id="IPR051395">
    <property type="entry name" value="Cytochrome_c_Peroxidase/MauG"/>
</dbReference>
<dbReference type="Pfam" id="PF03150">
    <property type="entry name" value="CCP_MauG"/>
    <property type="match status" value="1"/>
</dbReference>
<evidence type="ECO:0000256" key="3">
    <source>
        <dbReference type="ARBA" id="ARBA00022723"/>
    </source>
</evidence>